<evidence type="ECO:0000313" key="2">
    <source>
        <dbReference type="Proteomes" id="UP000016930"/>
    </source>
</evidence>
<dbReference type="Gene3D" id="3.80.10.10">
    <property type="entry name" value="Ribonuclease Inhibitor"/>
    <property type="match status" value="1"/>
</dbReference>
<evidence type="ECO:0008006" key="3">
    <source>
        <dbReference type="Google" id="ProtNLM"/>
    </source>
</evidence>
<evidence type="ECO:0000313" key="1">
    <source>
        <dbReference type="EMBL" id="EMD31035.1"/>
    </source>
</evidence>
<dbReference type="Proteomes" id="UP000016930">
    <property type="component" value="Unassembled WGS sequence"/>
</dbReference>
<dbReference type="AlphaFoldDB" id="M2QG87"/>
<dbReference type="HOGENOM" id="CLU_036316_5_0_1"/>
<proteinExistence type="predicted"/>
<dbReference type="EMBL" id="KB445825">
    <property type="protein sequence ID" value="EMD31035.1"/>
    <property type="molecule type" value="Genomic_DNA"/>
</dbReference>
<dbReference type="SUPFAM" id="SSF52047">
    <property type="entry name" value="RNI-like"/>
    <property type="match status" value="1"/>
</dbReference>
<accession>M2QG87</accession>
<dbReference type="OrthoDB" id="2752085at2759"/>
<gene>
    <name evidence="1" type="ORF">CERSUDRAFT_127650</name>
</gene>
<sequence length="411" mass="47455">MDFPVPMFREISFLPDLPPEITDRIIDFAYYDPRTLRSCALVRRMWLPSAQFHLFWTVLVRKEDLWGFDKFLKASPHLIPFMKKLKLRATWRDERTPSLLSHVIKQLRHIYIVDIDWTPRKSLGHVVVSAISSVTDLRLTEFSCLGDCKKLAKFLTNFTCLQTLSISITEVLDARDREDGAVELAGVLSRLPLQRLVLSKWHETFNTVIPLALLPFLIRLDWISRQHTDPSPGPICEAVARSLHEVTLDLSSWYVWMAGDADYVRFLTSCPPYLRVLRIRGSLRTLKAAVKILGPLIETYFRHTDIELNCTHVERTHSPVHDTLRCLRNIAATLGTEWPETTRVDFGLTGVILEFNQLGPAAEEFIYPIFSKLVDRGTIRLRSLSVGGQIIYYSNVCDAMYRMVRLKRRLM</sequence>
<organism evidence="1 2">
    <name type="scientific">Ceriporiopsis subvermispora (strain B)</name>
    <name type="common">White-rot fungus</name>
    <name type="synonym">Gelatoporia subvermispora</name>
    <dbReference type="NCBI Taxonomy" id="914234"/>
    <lineage>
        <taxon>Eukaryota</taxon>
        <taxon>Fungi</taxon>
        <taxon>Dikarya</taxon>
        <taxon>Basidiomycota</taxon>
        <taxon>Agaricomycotina</taxon>
        <taxon>Agaricomycetes</taxon>
        <taxon>Polyporales</taxon>
        <taxon>Gelatoporiaceae</taxon>
        <taxon>Gelatoporia</taxon>
    </lineage>
</organism>
<protein>
    <recommendedName>
        <fullName evidence="3">F-box domain-containing protein</fullName>
    </recommendedName>
</protein>
<name>M2QG87_CERS8</name>
<dbReference type="InterPro" id="IPR032675">
    <property type="entry name" value="LRR_dom_sf"/>
</dbReference>
<reference evidence="1 2" key="1">
    <citation type="journal article" date="2012" name="Proc. Natl. Acad. Sci. U.S.A.">
        <title>Comparative genomics of Ceriporiopsis subvermispora and Phanerochaete chrysosporium provide insight into selective ligninolysis.</title>
        <authorList>
            <person name="Fernandez-Fueyo E."/>
            <person name="Ruiz-Duenas F.J."/>
            <person name="Ferreira P."/>
            <person name="Floudas D."/>
            <person name="Hibbett D.S."/>
            <person name="Canessa P."/>
            <person name="Larrondo L.F."/>
            <person name="James T.Y."/>
            <person name="Seelenfreund D."/>
            <person name="Lobos S."/>
            <person name="Polanco R."/>
            <person name="Tello M."/>
            <person name="Honda Y."/>
            <person name="Watanabe T."/>
            <person name="Watanabe T."/>
            <person name="Ryu J.S."/>
            <person name="Kubicek C.P."/>
            <person name="Schmoll M."/>
            <person name="Gaskell J."/>
            <person name="Hammel K.E."/>
            <person name="St John F.J."/>
            <person name="Vanden Wymelenberg A."/>
            <person name="Sabat G."/>
            <person name="Splinter BonDurant S."/>
            <person name="Syed K."/>
            <person name="Yadav J.S."/>
            <person name="Doddapaneni H."/>
            <person name="Subramanian V."/>
            <person name="Lavin J.L."/>
            <person name="Oguiza J.A."/>
            <person name="Perez G."/>
            <person name="Pisabarro A.G."/>
            <person name="Ramirez L."/>
            <person name="Santoyo F."/>
            <person name="Master E."/>
            <person name="Coutinho P.M."/>
            <person name="Henrissat B."/>
            <person name="Lombard V."/>
            <person name="Magnuson J.K."/>
            <person name="Kuees U."/>
            <person name="Hori C."/>
            <person name="Igarashi K."/>
            <person name="Samejima M."/>
            <person name="Held B.W."/>
            <person name="Barry K.W."/>
            <person name="LaButti K.M."/>
            <person name="Lapidus A."/>
            <person name="Lindquist E.A."/>
            <person name="Lucas S.M."/>
            <person name="Riley R."/>
            <person name="Salamov A.A."/>
            <person name="Hoffmeister D."/>
            <person name="Schwenk D."/>
            <person name="Hadar Y."/>
            <person name="Yarden O."/>
            <person name="de Vries R.P."/>
            <person name="Wiebenga A."/>
            <person name="Stenlid J."/>
            <person name="Eastwood D."/>
            <person name="Grigoriev I.V."/>
            <person name="Berka R.M."/>
            <person name="Blanchette R.A."/>
            <person name="Kersten P."/>
            <person name="Martinez A.T."/>
            <person name="Vicuna R."/>
            <person name="Cullen D."/>
        </authorList>
    </citation>
    <scope>NUCLEOTIDE SEQUENCE [LARGE SCALE GENOMIC DNA]</scope>
    <source>
        <strain evidence="1 2">B</strain>
    </source>
</reference>
<keyword evidence="2" id="KW-1185">Reference proteome</keyword>